<accession>A2ELX4</accession>
<dbReference type="InParanoid" id="A2ELX4"/>
<dbReference type="AlphaFoldDB" id="A2ELX4"/>
<dbReference type="VEuPathDB" id="TrichDB:TVAG_065700"/>
<sequence length="165" mass="18917">MEPKLRTTSQDLGKMEPFIADIWNRRSTVHPLPQINHYADGYINTESGVISIRNEICKSLKKIEEAAAEFDPKYARKNSLTAQEYITWLKDQEGITIPIDAAQAYIDFYNNARYGPHSVEFTAEDYTFFNTHFNKLMSGIPPPNEQAPLTPATTILQRRQKSLNH</sequence>
<dbReference type="VEuPathDB" id="TrichDB:TVAGG3_0988560"/>
<name>A2ELX4_TRIV3</name>
<dbReference type="RefSeq" id="XP_001318536.1">
    <property type="nucleotide sequence ID" value="XM_001318501.1"/>
</dbReference>
<dbReference type="KEGG" id="tva:4764185"/>
<proteinExistence type="predicted"/>
<dbReference type="EMBL" id="DS113426">
    <property type="protein sequence ID" value="EAY06313.1"/>
    <property type="molecule type" value="Genomic_DNA"/>
</dbReference>
<reference evidence="1" key="1">
    <citation type="submission" date="2006-10" db="EMBL/GenBank/DDBJ databases">
        <authorList>
            <person name="Amadeo P."/>
            <person name="Zhao Q."/>
            <person name="Wortman J."/>
            <person name="Fraser-Liggett C."/>
            <person name="Carlton J."/>
        </authorList>
    </citation>
    <scope>NUCLEOTIDE SEQUENCE</scope>
    <source>
        <strain evidence="1">G3</strain>
    </source>
</reference>
<evidence type="ECO:0000313" key="2">
    <source>
        <dbReference type="Proteomes" id="UP000001542"/>
    </source>
</evidence>
<protein>
    <submittedName>
        <fullName evidence="1">Uncharacterized protein</fullName>
    </submittedName>
</protein>
<dbReference type="SMR" id="A2ELX4"/>
<dbReference type="Proteomes" id="UP000001542">
    <property type="component" value="Unassembled WGS sequence"/>
</dbReference>
<reference evidence="1" key="2">
    <citation type="journal article" date="2007" name="Science">
        <title>Draft genome sequence of the sexually transmitted pathogen Trichomonas vaginalis.</title>
        <authorList>
            <person name="Carlton J.M."/>
            <person name="Hirt R.P."/>
            <person name="Silva J.C."/>
            <person name="Delcher A.L."/>
            <person name="Schatz M."/>
            <person name="Zhao Q."/>
            <person name="Wortman J.R."/>
            <person name="Bidwell S.L."/>
            <person name="Alsmark U.C.M."/>
            <person name="Besteiro S."/>
            <person name="Sicheritz-Ponten T."/>
            <person name="Noel C.J."/>
            <person name="Dacks J.B."/>
            <person name="Foster P.G."/>
            <person name="Simillion C."/>
            <person name="Van de Peer Y."/>
            <person name="Miranda-Saavedra D."/>
            <person name="Barton G.J."/>
            <person name="Westrop G.D."/>
            <person name="Mueller S."/>
            <person name="Dessi D."/>
            <person name="Fiori P.L."/>
            <person name="Ren Q."/>
            <person name="Paulsen I."/>
            <person name="Zhang H."/>
            <person name="Bastida-Corcuera F.D."/>
            <person name="Simoes-Barbosa A."/>
            <person name="Brown M.T."/>
            <person name="Hayes R.D."/>
            <person name="Mukherjee M."/>
            <person name="Okumura C.Y."/>
            <person name="Schneider R."/>
            <person name="Smith A.J."/>
            <person name="Vanacova S."/>
            <person name="Villalvazo M."/>
            <person name="Haas B.J."/>
            <person name="Pertea M."/>
            <person name="Feldblyum T.V."/>
            <person name="Utterback T.R."/>
            <person name="Shu C.L."/>
            <person name="Osoegawa K."/>
            <person name="de Jong P.J."/>
            <person name="Hrdy I."/>
            <person name="Horvathova L."/>
            <person name="Zubacova Z."/>
            <person name="Dolezal P."/>
            <person name="Malik S.B."/>
            <person name="Logsdon J.M. Jr."/>
            <person name="Henze K."/>
            <person name="Gupta A."/>
            <person name="Wang C.C."/>
            <person name="Dunne R.L."/>
            <person name="Upcroft J.A."/>
            <person name="Upcroft P."/>
            <person name="White O."/>
            <person name="Salzberg S.L."/>
            <person name="Tang P."/>
            <person name="Chiu C.-H."/>
            <person name="Lee Y.-S."/>
            <person name="Embley T.M."/>
            <person name="Coombs G.H."/>
            <person name="Mottram J.C."/>
            <person name="Tachezy J."/>
            <person name="Fraser-Liggett C.M."/>
            <person name="Johnson P.J."/>
        </authorList>
    </citation>
    <scope>NUCLEOTIDE SEQUENCE [LARGE SCALE GENOMIC DNA]</scope>
    <source>
        <strain evidence="1">G3</strain>
    </source>
</reference>
<dbReference type="InterPro" id="IPR010876">
    <property type="entry name" value="C1orf43"/>
</dbReference>
<dbReference type="Pfam" id="PF07406">
    <property type="entry name" value="NICE-3"/>
    <property type="match status" value="1"/>
</dbReference>
<gene>
    <name evidence="1" type="ORF">TVAG_065700</name>
</gene>
<evidence type="ECO:0000313" key="1">
    <source>
        <dbReference type="EMBL" id="EAY06313.1"/>
    </source>
</evidence>
<organism evidence="1 2">
    <name type="scientific">Trichomonas vaginalis (strain ATCC PRA-98 / G3)</name>
    <dbReference type="NCBI Taxonomy" id="412133"/>
    <lineage>
        <taxon>Eukaryota</taxon>
        <taxon>Metamonada</taxon>
        <taxon>Parabasalia</taxon>
        <taxon>Trichomonadida</taxon>
        <taxon>Trichomonadidae</taxon>
        <taxon>Trichomonas</taxon>
    </lineage>
</organism>
<keyword evidence="2" id="KW-1185">Reference proteome</keyword>